<dbReference type="VEuPathDB" id="FungiDB:LEMA_uP100860.1"/>
<protein>
    <submittedName>
        <fullName evidence="1">Predicted protein</fullName>
    </submittedName>
</protein>
<dbReference type="HOGENOM" id="CLU_2722669_0_0_1"/>
<organism evidence="2">
    <name type="scientific">Leptosphaeria maculans (strain JN3 / isolate v23.1.3 / race Av1-4-5-6-7-8)</name>
    <name type="common">Blackleg fungus</name>
    <name type="synonym">Phoma lingam</name>
    <dbReference type="NCBI Taxonomy" id="985895"/>
    <lineage>
        <taxon>Eukaryota</taxon>
        <taxon>Fungi</taxon>
        <taxon>Dikarya</taxon>
        <taxon>Ascomycota</taxon>
        <taxon>Pezizomycotina</taxon>
        <taxon>Dothideomycetes</taxon>
        <taxon>Pleosporomycetidae</taxon>
        <taxon>Pleosporales</taxon>
        <taxon>Pleosporineae</taxon>
        <taxon>Leptosphaeriaceae</taxon>
        <taxon>Plenodomus</taxon>
        <taxon>Plenodomus lingam/Leptosphaeria maculans species complex</taxon>
    </lineage>
</organism>
<evidence type="ECO:0000313" key="2">
    <source>
        <dbReference type="Proteomes" id="UP000002668"/>
    </source>
</evidence>
<dbReference type="Proteomes" id="UP000002668">
    <property type="component" value="Genome"/>
</dbReference>
<reference evidence="2" key="1">
    <citation type="journal article" date="2011" name="Nat. Commun.">
        <title>Effector diversification within compartments of the Leptosphaeria maculans genome affected by Repeat-Induced Point mutations.</title>
        <authorList>
            <person name="Rouxel T."/>
            <person name="Grandaubert J."/>
            <person name="Hane J.K."/>
            <person name="Hoede C."/>
            <person name="van de Wouw A.P."/>
            <person name="Couloux A."/>
            <person name="Dominguez V."/>
            <person name="Anthouard V."/>
            <person name="Bally P."/>
            <person name="Bourras S."/>
            <person name="Cozijnsen A.J."/>
            <person name="Ciuffetti L.M."/>
            <person name="Degrave A."/>
            <person name="Dilmaghani A."/>
            <person name="Duret L."/>
            <person name="Fudal I."/>
            <person name="Goodwin S.B."/>
            <person name="Gout L."/>
            <person name="Glaser N."/>
            <person name="Linglin J."/>
            <person name="Kema G.H.J."/>
            <person name="Lapalu N."/>
            <person name="Lawrence C.B."/>
            <person name="May K."/>
            <person name="Meyer M."/>
            <person name="Ollivier B."/>
            <person name="Poulain J."/>
            <person name="Schoch C.L."/>
            <person name="Simon A."/>
            <person name="Spatafora J.W."/>
            <person name="Stachowiak A."/>
            <person name="Turgeon B.G."/>
            <person name="Tyler B.M."/>
            <person name="Vincent D."/>
            <person name="Weissenbach J."/>
            <person name="Amselem J."/>
            <person name="Quesneville H."/>
            <person name="Oliver R.P."/>
            <person name="Wincker P."/>
            <person name="Balesdent M.-H."/>
            <person name="Howlett B.J."/>
        </authorList>
    </citation>
    <scope>NUCLEOTIDE SEQUENCE [LARGE SCALE GENOMIC DNA]</scope>
    <source>
        <strain evidence="2">JN3 / isolate v23.1.3 / race Av1-4-5-6-7-8</strain>
    </source>
</reference>
<proteinExistence type="predicted"/>
<dbReference type="AlphaFoldDB" id="E5A095"/>
<gene>
    <name evidence="1" type="ORF">LEMA_uP100860.1</name>
</gene>
<name>E5A095_LEPMJ</name>
<dbReference type="InParanoid" id="E5A095"/>
<keyword evidence="2" id="KW-1185">Reference proteome</keyword>
<dbReference type="EMBL" id="FP929130">
    <property type="protein sequence ID" value="CBX96955.1"/>
    <property type="molecule type" value="Genomic_DNA"/>
</dbReference>
<sequence>MLLCRNTKLIEDIKLFIRFSCIADLIFANNIFLFVEKILIKGQSFVVKYQALEIFEHLHDLIEVFGLQWIEL</sequence>
<accession>E5A095</accession>
<evidence type="ECO:0000313" key="1">
    <source>
        <dbReference type="EMBL" id="CBX96955.1"/>
    </source>
</evidence>